<dbReference type="OrthoDB" id="371219at2759"/>
<dbReference type="EMBL" id="CVMV01000070">
    <property type="protein sequence ID" value="CRG96855.1"/>
    <property type="molecule type" value="Genomic_DNA"/>
</dbReference>
<comment type="caution">
    <text evidence="1">The sequence shown here is derived from an EMBL/GenBank/DDBJ whole genome shotgun (WGS) entry which is preliminary data.</text>
</comment>
<reference evidence="1" key="1">
    <citation type="submission" date="2015-04" db="EMBL/GenBank/DDBJ databases">
        <authorList>
            <consortium name="Pathogen Informatics"/>
        </authorList>
    </citation>
    <scope>NUCLEOTIDE SEQUENCE [LARGE SCALE GENOMIC DNA]</scope>
    <source>
        <strain evidence="1">8A</strain>
    </source>
</reference>
<evidence type="ECO:0000313" key="1">
    <source>
        <dbReference type="EMBL" id="CRG96855.1"/>
    </source>
</evidence>
<evidence type="ECO:0000313" key="2">
    <source>
        <dbReference type="Proteomes" id="UP000220797"/>
    </source>
</evidence>
<keyword evidence="2" id="KW-1185">Reference proteome</keyword>
<name>A0A1J1GWK6_PLAGA</name>
<proteinExistence type="predicted"/>
<protein>
    <submittedName>
        <fullName evidence="1">Uncharacterized protein</fullName>
    </submittedName>
</protein>
<accession>A0A1J1GWK6</accession>
<dbReference type="VEuPathDB" id="PlasmoDB:PGAL8A_00443600"/>
<dbReference type="RefSeq" id="XP_028529658.1">
    <property type="nucleotide sequence ID" value="XM_028673179.1"/>
</dbReference>
<dbReference type="Proteomes" id="UP000220797">
    <property type="component" value="Unassembled WGS sequence"/>
</dbReference>
<sequence>MIKSDDLNGSIDKSGDYNSFYIGNIFSEIQDEIKNSCNNENVEKKNIPEYEKAINKIGKENNIINKINIEEYINFINDKKNEYKKKKKEYVIEYINKRRIKKFHYKDMETLFKKYSQFLDFEEKCLLCNNYLSLSFLYFNKHLNEKQNNKRIVKYKYENILNFCVCLEKIEYSKQYISDKKDYSYIDMTHLFKQNASFSINIKKNIIIKEFIKNVKFTEFYKHNSYNGNYYNTFPIKKNYNIDTKYINICKYIEKPKLTIEDVKSLNSHTENFTPVFKIHNANILLTTVEKKLLIECLKVIKKIYFYNKIDKLTVIIFCYLNNLYNIVMRLNAECILCCYSQKHFEFFLYYFFQKNRLPVKRMKMLAMKIYKNEGGHDSKNEDEDF</sequence>
<dbReference type="AlphaFoldDB" id="A0A1J1GWK6"/>
<dbReference type="GeneID" id="39732969"/>
<gene>
    <name evidence="1" type="ORF">PGAL8A_00443600</name>
</gene>
<dbReference type="OMA" id="CYLSNLY"/>
<organism evidence="1 2">
    <name type="scientific">Plasmodium gallinaceum</name>
    <dbReference type="NCBI Taxonomy" id="5849"/>
    <lineage>
        <taxon>Eukaryota</taxon>
        <taxon>Sar</taxon>
        <taxon>Alveolata</taxon>
        <taxon>Apicomplexa</taxon>
        <taxon>Aconoidasida</taxon>
        <taxon>Haemosporida</taxon>
        <taxon>Plasmodiidae</taxon>
        <taxon>Plasmodium</taxon>
        <taxon>Plasmodium (Haemamoeba)</taxon>
    </lineage>
</organism>